<name>A0A939J365_9HYPH</name>
<dbReference type="PROSITE" id="PS50005">
    <property type="entry name" value="TPR"/>
    <property type="match status" value="1"/>
</dbReference>
<dbReference type="RefSeq" id="WP_207141989.1">
    <property type="nucleotide sequence ID" value="NZ_JAEKJZ010000003.1"/>
</dbReference>
<sequence length="671" mass="74637">MFKSTDNKALLGLEKEHAALKRQVETAKPGKEADPALLKKIESLMQSLIESGSGLRRARDRESAQAKLDYWSAQLLFLAPTRKLTATLPRIAPYEDRQTPPAGEGPAPSQPLVPAPDDAPSAPSDLDLQPGDSDQEEEEVSAETLRDSRELIRLSSFARQWRTRGRSRDYLIRGKALQTAIDAGYGRRDPDIASYLDASKAYDQKIKRFKYALSLFGAILLGSALTYASWGEIDAILVHSLNRNEIERVVAKADPADLEAVANRVAALRKLKDIKSIDLFSGRTIDYLDLFYEEVDFPINLTEARLIALQMQGIRRPGAPELTFARASLQDARFLNATLLGAIFDDCEMTSTHPEPQGSGYNFTSFKAADARQASFTGCKISNAFFQSTNLEGSHFDGTEIVGTSYVEANLRNASFRGADIRDTVFDYADVTGANFDGAVVTLHEPLFAWWTAHWDEEEFERLNTDYPLKQILENEQFAKYRAAQDLEKGLDVRRALTLYEQIDITGVAKYDKSLLEDRLVDARNSWAWSKAINGAVYGVSAGGDAENIAREALAMAKTPHSVANTLGYILLQKGRYTEAVTVFREFLTIDPRQSPPVQTKRTEQGSVVPMDPKWLYYFWAALKGNSDPETGDPEATALVAKTICETGQDKLFKPTHERVLLDIPLKLDCK</sequence>
<dbReference type="AlphaFoldDB" id="A0A939J365"/>
<keyword evidence="3" id="KW-1133">Transmembrane helix</keyword>
<dbReference type="SUPFAM" id="SSF141571">
    <property type="entry name" value="Pentapeptide repeat-like"/>
    <property type="match status" value="1"/>
</dbReference>
<evidence type="ECO:0000313" key="5">
    <source>
        <dbReference type="Proteomes" id="UP000664096"/>
    </source>
</evidence>
<gene>
    <name evidence="4" type="ORF">JF539_17555</name>
</gene>
<protein>
    <submittedName>
        <fullName evidence="4">Pentapeptide repeat-containing protein</fullName>
    </submittedName>
</protein>
<reference evidence="4" key="1">
    <citation type="submission" date="2020-12" db="EMBL/GenBank/DDBJ databases">
        <title>Oil enriched cultivation method for isolating marine PHA-producing bacteria.</title>
        <authorList>
            <person name="Zheng W."/>
            <person name="Yu S."/>
            <person name="Huang Y."/>
        </authorList>
    </citation>
    <scope>NUCLEOTIDE SEQUENCE</scope>
    <source>
        <strain evidence="4">SY-2-12</strain>
    </source>
</reference>
<dbReference type="Gene3D" id="2.160.20.80">
    <property type="entry name" value="E3 ubiquitin-protein ligase SopA"/>
    <property type="match status" value="1"/>
</dbReference>
<dbReference type="PANTHER" id="PTHR14136">
    <property type="entry name" value="BTB_POZ DOMAIN-CONTAINING PROTEIN KCTD9"/>
    <property type="match status" value="1"/>
</dbReference>
<evidence type="ECO:0000313" key="4">
    <source>
        <dbReference type="EMBL" id="MBN9672163.1"/>
    </source>
</evidence>
<accession>A0A939J365</accession>
<organism evidence="4 5">
    <name type="scientific">Roseibium aggregatum</name>
    <dbReference type="NCBI Taxonomy" id="187304"/>
    <lineage>
        <taxon>Bacteria</taxon>
        <taxon>Pseudomonadati</taxon>
        <taxon>Pseudomonadota</taxon>
        <taxon>Alphaproteobacteria</taxon>
        <taxon>Hyphomicrobiales</taxon>
        <taxon>Stappiaceae</taxon>
        <taxon>Roseibium</taxon>
    </lineage>
</organism>
<dbReference type="PANTHER" id="PTHR14136:SF17">
    <property type="entry name" value="BTB_POZ DOMAIN-CONTAINING PROTEIN KCTD9"/>
    <property type="match status" value="1"/>
</dbReference>
<dbReference type="InterPro" id="IPR019734">
    <property type="entry name" value="TPR_rpt"/>
</dbReference>
<feature type="transmembrane region" description="Helical" evidence="3">
    <location>
        <begin position="209"/>
        <end position="230"/>
    </location>
</feature>
<dbReference type="InterPro" id="IPR011990">
    <property type="entry name" value="TPR-like_helical_dom_sf"/>
</dbReference>
<keyword evidence="1" id="KW-0802">TPR repeat</keyword>
<dbReference type="InterPro" id="IPR001646">
    <property type="entry name" value="5peptide_repeat"/>
</dbReference>
<feature type="compositionally biased region" description="Low complexity" evidence="2">
    <location>
        <begin position="115"/>
        <end position="128"/>
    </location>
</feature>
<dbReference type="EMBL" id="JAEKJZ010000003">
    <property type="protein sequence ID" value="MBN9672163.1"/>
    <property type="molecule type" value="Genomic_DNA"/>
</dbReference>
<keyword evidence="3" id="KW-0812">Transmembrane</keyword>
<evidence type="ECO:0000256" key="2">
    <source>
        <dbReference type="SAM" id="MobiDB-lite"/>
    </source>
</evidence>
<feature type="region of interest" description="Disordered" evidence="2">
    <location>
        <begin position="94"/>
        <end position="145"/>
    </location>
</feature>
<evidence type="ECO:0000256" key="1">
    <source>
        <dbReference type="PROSITE-ProRule" id="PRU00339"/>
    </source>
</evidence>
<dbReference type="Gene3D" id="1.25.40.10">
    <property type="entry name" value="Tetratricopeptide repeat domain"/>
    <property type="match status" value="1"/>
</dbReference>
<dbReference type="InterPro" id="IPR051082">
    <property type="entry name" value="Pentapeptide-BTB/POZ_domain"/>
</dbReference>
<dbReference type="Pfam" id="PF00805">
    <property type="entry name" value="Pentapeptide"/>
    <property type="match status" value="2"/>
</dbReference>
<comment type="caution">
    <text evidence="4">The sequence shown here is derived from an EMBL/GenBank/DDBJ whole genome shotgun (WGS) entry which is preliminary data.</text>
</comment>
<evidence type="ECO:0000256" key="3">
    <source>
        <dbReference type="SAM" id="Phobius"/>
    </source>
</evidence>
<feature type="repeat" description="TPR" evidence="1">
    <location>
        <begin position="561"/>
        <end position="594"/>
    </location>
</feature>
<dbReference type="Proteomes" id="UP000664096">
    <property type="component" value="Unassembled WGS sequence"/>
</dbReference>
<dbReference type="SUPFAM" id="SSF48452">
    <property type="entry name" value="TPR-like"/>
    <property type="match status" value="1"/>
</dbReference>
<proteinExistence type="predicted"/>
<keyword evidence="3" id="KW-0472">Membrane</keyword>